<feature type="domain" description="C2" evidence="2">
    <location>
        <begin position="911"/>
        <end position="1027"/>
    </location>
</feature>
<evidence type="ECO:0000256" key="1">
    <source>
        <dbReference type="SAM" id="MobiDB-lite"/>
    </source>
</evidence>
<dbReference type="InterPro" id="IPR010439">
    <property type="entry name" value="MUN_dom"/>
</dbReference>
<proteinExistence type="predicted"/>
<evidence type="ECO:0000259" key="4">
    <source>
        <dbReference type="PROSITE" id="PS51259"/>
    </source>
</evidence>
<keyword evidence="6" id="KW-1185">Reference proteome</keyword>
<dbReference type="Gene3D" id="1.10.357.50">
    <property type="match status" value="1"/>
</dbReference>
<evidence type="ECO:0000259" key="3">
    <source>
        <dbReference type="PROSITE" id="PS51258"/>
    </source>
</evidence>
<dbReference type="EMBL" id="ML991799">
    <property type="protein sequence ID" value="KAF2234414.1"/>
    <property type="molecule type" value="Genomic_DNA"/>
</dbReference>
<feature type="domain" description="MHD1" evidence="3">
    <location>
        <begin position="704"/>
        <end position="830"/>
    </location>
</feature>
<dbReference type="SUPFAM" id="SSF49562">
    <property type="entry name" value="C2 domain (Calcium/lipid-binding domain, CaLB)"/>
    <property type="match status" value="1"/>
</dbReference>
<dbReference type="PROSITE" id="PS51259">
    <property type="entry name" value="MHD2"/>
    <property type="match status" value="1"/>
</dbReference>
<accession>A0A6A6H8F8</accession>
<dbReference type="Pfam" id="PF06292">
    <property type="entry name" value="MUN"/>
    <property type="match status" value="2"/>
</dbReference>
<dbReference type="CDD" id="cd04043">
    <property type="entry name" value="C2_Munc13_fungal"/>
    <property type="match status" value="1"/>
</dbReference>
<evidence type="ECO:0000313" key="5">
    <source>
        <dbReference type="EMBL" id="KAF2234414.1"/>
    </source>
</evidence>
<dbReference type="PROSITE" id="PS50004">
    <property type="entry name" value="C2"/>
    <property type="match status" value="1"/>
</dbReference>
<dbReference type="InterPro" id="IPR035892">
    <property type="entry name" value="C2_domain_sf"/>
</dbReference>
<dbReference type="SMART" id="SM00239">
    <property type="entry name" value="C2"/>
    <property type="match status" value="1"/>
</dbReference>
<reference evidence="5" key="1">
    <citation type="journal article" date="2020" name="Stud. Mycol.">
        <title>101 Dothideomycetes genomes: a test case for predicting lifestyles and emergence of pathogens.</title>
        <authorList>
            <person name="Haridas S."/>
            <person name="Albert R."/>
            <person name="Binder M."/>
            <person name="Bloem J."/>
            <person name="Labutti K."/>
            <person name="Salamov A."/>
            <person name="Andreopoulos B."/>
            <person name="Baker S."/>
            <person name="Barry K."/>
            <person name="Bills G."/>
            <person name="Bluhm B."/>
            <person name="Cannon C."/>
            <person name="Castanera R."/>
            <person name="Culley D."/>
            <person name="Daum C."/>
            <person name="Ezra D."/>
            <person name="Gonzalez J."/>
            <person name="Henrissat B."/>
            <person name="Kuo A."/>
            <person name="Liang C."/>
            <person name="Lipzen A."/>
            <person name="Lutzoni F."/>
            <person name="Magnuson J."/>
            <person name="Mondo S."/>
            <person name="Nolan M."/>
            <person name="Ohm R."/>
            <person name="Pangilinan J."/>
            <person name="Park H.-J."/>
            <person name="Ramirez L."/>
            <person name="Alfaro M."/>
            <person name="Sun H."/>
            <person name="Tritt A."/>
            <person name="Yoshinaga Y."/>
            <person name="Zwiers L.-H."/>
            <person name="Turgeon B."/>
            <person name="Goodwin S."/>
            <person name="Spatafora J."/>
            <person name="Crous P."/>
            <person name="Grigoriev I."/>
        </authorList>
    </citation>
    <scope>NUCLEOTIDE SEQUENCE</scope>
    <source>
        <strain evidence="5">Tuck. ex Michener</strain>
    </source>
</reference>
<gene>
    <name evidence="5" type="ORF">EV356DRAFT_467008</name>
</gene>
<dbReference type="Pfam" id="PF00168">
    <property type="entry name" value="C2"/>
    <property type="match status" value="1"/>
</dbReference>
<sequence>MSPAEIRSRGTNDRINNLQQEGRLQRENSRSKSVLSKHDVYSYALRVAFLSYLLEPRAKRKEHVAAQKRQVQRPATSINDLVKDFSLIRDSRSTKFPHGFMSELEKRITLVLYGKEKMKEYDDSSVKRTFAAFLNEFKKPDYRKSVEKDRRVEDLLLIFFSNATKVLQQGKTPEDDSWKFMVDRHVALFVRLISATLKDHDWSRERPELATRLQTLEAKLLVHDQDLSAETQRNGGAGGTTIEVEVPRTYEIKDMPLVQTVAKIFGMSNGQAQGDVMDNKPNWTEEAALQDLKMYQTNLSLNTRRTLTHNDFDLDEGYESWKKAEVHDLAQLVMSILQSSPELAKTSGNFLPQFQPATNGSGSDSGYSDMSRKMSEQSQSDPGSPYIVDQPVDMSFLNLDEKVEEEAQKDDRSYTFIPPDPRAFYRYVLNLALSNDLRDQELQPTEATEETPSIKLLSKQSTELLNELAIRWRVPQFSRLILLLDVIREKYINQEISLDTVDAAFEFVKKPVDNRKGNKSNQIVQSSLFDRSKWTIADYALNQQVLSSLHDAFLRELFENFIQCYESKPPSIGPVMYVLEHHIYDDPLFAKTPEDLDEFADRVREALRQKARDMYSMMLSKELPGQLEQWEFFHVIQLGKSVIKLAEKIQKRWRKNPEAMGVNPFTILVEEIFPSYVADSRDIVKRIMEFAEKKGEPVPVQDGFDLYKELVSIRRVYSDALPGVPFTFQIEDLLSDFVWRWIKLTDTNMAGWVENATKADSFTVRVEGENQVPNDDERHSVSVVDVFRSFNESIEQIVSLEWDDDYQYAKFMTAISKTISAGLGRYCELVEQQFTKEMDRLTPQQEAEVRQTRQEKLLQLAKDAWSQKEKIEPFQFLPESLVKLNNIEYAILQLDKLEHEVNVDACAEVLQTREPQLRLHQKIDKYVFTIKIIEAEDLKACDINGLSDPYVVLGDEYQKRLAKTRIQYANLNPRWDETVDIVTQGPLNIIATIWDWDAMGDHDCVGRTSLKLDPSHFRDYLPREYWLDLDTQGRLLLRVSMEGERDDIQFYFGKAFRTLKRAERDMTRKITDKLSAYINHCLSKRALKSLLNKPFTVSAVTGYFQRSRVQSIQQQGPTQAEVTNMLKPLFTYFDDNFAIMKQTLTESAMVTVMTRLWKEVLATIESLVVPPLSDKPSSQRQLTQQELDIVFKWLEMLFDFFHAVDEDGTANGVPLDILKSPKYHEIVSMNYFYFLPTDDLIRESERIAAVSLQKRQQAAAQSNRLSAPASLLSTPSGHAFGGGAGLMGLPSTKRSKSIMLSRNLGTMRKAKEEKRREMQAEPSDDIILRILRMRPEAERYLRDRSRQKERLAAAAAAEMIVRQSLLAGAGGRGRIPGR</sequence>
<dbReference type="PROSITE" id="PS51258">
    <property type="entry name" value="MHD1"/>
    <property type="match status" value="1"/>
</dbReference>
<dbReference type="Gene3D" id="2.60.40.150">
    <property type="entry name" value="C2 domain"/>
    <property type="match status" value="1"/>
</dbReference>
<dbReference type="PANTHER" id="PTHR47263:SF1">
    <property type="entry name" value="C2 DOMAIN PROTEIN (AFU_ORTHOLOGUE AFUA_7G02350)"/>
    <property type="match status" value="1"/>
</dbReference>
<evidence type="ECO:0000259" key="2">
    <source>
        <dbReference type="PROSITE" id="PS50004"/>
    </source>
</evidence>
<dbReference type="InterPro" id="IPR014770">
    <property type="entry name" value="Munc13_1"/>
</dbReference>
<organism evidence="5 6">
    <name type="scientific">Viridothelium virens</name>
    <name type="common">Speckled blister lichen</name>
    <name type="synonym">Trypethelium virens</name>
    <dbReference type="NCBI Taxonomy" id="1048519"/>
    <lineage>
        <taxon>Eukaryota</taxon>
        <taxon>Fungi</taxon>
        <taxon>Dikarya</taxon>
        <taxon>Ascomycota</taxon>
        <taxon>Pezizomycotina</taxon>
        <taxon>Dothideomycetes</taxon>
        <taxon>Dothideomycetes incertae sedis</taxon>
        <taxon>Trypetheliales</taxon>
        <taxon>Trypetheliaceae</taxon>
        <taxon>Viridothelium</taxon>
    </lineage>
</organism>
<protein>
    <recommendedName>
        <fullName evidence="7">C2 domain-containing protein</fullName>
    </recommendedName>
</protein>
<dbReference type="OrthoDB" id="2015333at2759"/>
<dbReference type="InterPro" id="IPR000008">
    <property type="entry name" value="C2_dom"/>
</dbReference>
<feature type="compositionally biased region" description="Polar residues" evidence="1">
    <location>
        <begin position="347"/>
        <end position="359"/>
    </location>
</feature>
<dbReference type="InterPro" id="IPR052811">
    <property type="entry name" value="Glucose_resp_signaling"/>
</dbReference>
<dbReference type="Gene3D" id="1.20.58.1100">
    <property type="match status" value="1"/>
</dbReference>
<feature type="compositionally biased region" description="Low complexity" evidence="1">
    <location>
        <begin position="360"/>
        <end position="369"/>
    </location>
</feature>
<dbReference type="PANTHER" id="PTHR47263">
    <property type="entry name" value="ADENYLATE CYCLASE ACTIVATION PROTEIN GIT1"/>
    <property type="match status" value="1"/>
</dbReference>
<feature type="domain" description="MHD2" evidence="4">
    <location>
        <begin position="1123"/>
        <end position="1244"/>
    </location>
</feature>
<feature type="region of interest" description="Disordered" evidence="1">
    <location>
        <begin position="347"/>
        <end position="387"/>
    </location>
</feature>
<dbReference type="Proteomes" id="UP000800092">
    <property type="component" value="Unassembled WGS sequence"/>
</dbReference>
<dbReference type="InterPro" id="IPR014772">
    <property type="entry name" value="Munc13_dom-2"/>
</dbReference>
<evidence type="ECO:0008006" key="7">
    <source>
        <dbReference type="Google" id="ProtNLM"/>
    </source>
</evidence>
<name>A0A6A6H8F8_VIRVR</name>
<evidence type="ECO:0000313" key="6">
    <source>
        <dbReference type="Proteomes" id="UP000800092"/>
    </source>
</evidence>